<accession>A0A2I0T890</accession>
<reference evidence="3" key="2">
    <citation type="submission" date="2017-12" db="EMBL/GenBank/DDBJ databases">
        <title>Genome sequence of the Bar-tailed Godwit (Limosa lapponica baueri).</title>
        <authorList>
            <person name="Lima N.C.B."/>
            <person name="Parody-Merino A.M."/>
            <person name="Battley P.F."/>
            <person name="Fidler A.E."/>
            <person name="Prosdocimi F."/>
        </authorList>
    </citation>
    <scope>NUCLEOTIDE SEQUENCE [LARGE SCALE GENOMIC DNA]</scope>
</reference>
<keyword evidence="2" id="KW-0548">Nucleotidyltransferase</keyword>
<dbReference type="OrthoDB" id="8300170at2759"/>
<dbReference type="GO" id="GO:0003964">
    <property type="term" value="F:RNA-directed DNA polymerase activity"/>
    <property type="evidence" value="ECO:0007669"/>
    <property type="project" value="UniProtKB-KW"/>
</dbReference>
<keyword evidence="2" id="KW-0695">RNA-directed DNA polymerase</keyword>
<evidence type="ECO:0000313" key="2">
    <source>
        <dbReference type="EMBL" id="PKU29999.1"/>
    </source>
</evidence>
<organism evidence="2 3">
    <name type="scientific">Limosa lapponica baueri</name>
    <dbReference type="NCBI Taxonomy" id="1758121"/>
    <lineage>
        <taxon>Eukaryota</taxon>
        <taxon>Metazoa</taxon>
        <taxon>Chordata</taxon>
        <taxon>Craniata</taxon>
        <taxon>Vertebrata</taxon>
        <taxon>Euteleostomi</taxon>
        <taxon>Archelosauria</taxon>
        <taxon>Archosauria</taxon>
        <taxon>Dinosauria</taxon>
        <taxon>Saurischia</taxon>
        <taxon>Theropoda</taxon>
        <taxon>Coelurosauria</taxon>
        <taxon>Aves</taxon>
        <taxon>Neognathae</taxon>
        <taxon>Neoaves</taxon>
        <taxon>Charadriiformes</taxon>
        <taxon>Scolopacidae</taxon>
        <taxon>Limosa</taxon>
    </lineage>
</organism>
<evidence type="ECO:0000256" key="1">
    <source>
        <dbReference type="SAM" id="MobiDB-lite"/>
    </source>
</evidence>
<evidence type="ECO:0000313" key="3">
    <source>
        <dbReference type="Proteomes" id="UP000233556"/>
    </source>
</evidence>
<dbReference type="Proteomes" id="UP000233556">
    <property type="component" value="Unassembled WGS sequence"/>
</dbReference>
<gene>
    <name evidence="2" type="ORF">llap_19697</name>
</gene>
<dbReference type="AlphaFoldDB" id="A0A2I0T890"/>
<protein>
    <submittedName>
        <fullName evidence="2">Rna-directed dna polymerase from mobile element jockey-like</fullName>
    </submittedName>
</protein>
<dbReference type="EMBL" id="KZ515692">
    <property type="protein sequence ID" value="PKU29999.1"/>
    <property type="molecule type" value="Genomic_DNA"/>
</dbReference>
<feature type="region of interest" description="Disordered" evidence="1">
    <location>
        <begin position="114"/>
        <end position="133"/>
    </location>
</feature>
<proteinExistence type="predicted"/>
<reference evidence="3" key="1">
    <citation type="submission" date="2017-11" db="EMBL/GenBank/DDBJ databases">
        <authorList>
            <person name="Lima N.C."/>
            <person name="Parody-Merino A.M."/>
            <person name="Battley P.F."/>
            <person name="Fidler A.E."/>
            <person name="Prosdocimi F."/>
        </authorList>
    </citation>
    <scope>NUCLEOTIDE SEQUENCE [LARGE SCALE GENOMIC DNA]</scope>
</reference>
<keyword evidence="2" id="KW-0808">Transferase</keyword>
<feature type="region of interest" description="Disordered" evidence="1">
    <location>
        <begin position="158"/>
        <end position="181"/>
    </location>
</feature>
<sequence>MASSSQGRDSKHFLSRVHFSKFADNTKLCGVIHMLEGRDAIQGDLDRLQRWACANLMKFNQAKCRVLHLGNGNPRHKHKLGREWLESSLEEKDLGVLVDKKVDMSWQCALAESQPHHGLHQKKRGQQVQGGDSAPLLCSGETLPGVLCPALVSSAQEGHGPVGMGPAEGHENDQRDGAPLL</sequence>
<dbReference type="PANTHER" id="PTHR33332">
    <property type="entry name" value="REVERSE TRANSCRIPTASE DOMAIN-CONTAINING PROTEIN"/>
    <property type="match status" value="1"/>
</dbReference>
<name>A0A2I0T890_LIMLA</name>
<keyword evidence="3" id="KW-1185">Reference proteome</keyword>
<feature type="compositionally biased region" description="Basic and acidic residues" evidence="1">
    <location>
        <begin position="168"/>
        <end position="181"/>
    </location>
</feature>